<feature type="repeat" description="RCC1" evidence="7">
    <location>
        <begin position="161"/>
        <end position="214"/>
    </location>
</feature>
<feature type="repeat" description="RCC1" evidence="7">
    <location>
        <begin position="111"/>
        <end position="160"/>
    </location>
</feature>
<dbReference type="Proteomes" id="UP000267029">
    <property type="component" value="Unassembled WGS sequence"/>
</dbReference>
<dbReference type="GO" id="GO:0005737">
    <property type="term" value="C:cytoplasm"/>
    <property type="evidence" value="ECO:0007669"/>
    <property type="project" value="UniProtKB-SubCell"/>
</dbReference>
<dbReference type="Gene3D" id="3.30.2410.10">
    <property type="entry name" value="Hect, E3 ligase catalytic domain"/>
    <property type="match status" value="1"/>
</dbReference>
<keyword evidence="2" id="KW-0963">Cytoplasm</keyword>
<dbReference type="Gene3D" id="3.30.2160.10">
    <property type="entry name" value="Hect, E3 ligase catalytic domain"/>
    <property type="match status" value="1"/>
</dbReference>
<comment type="subcellular location">
    <subcellularLocation>
        <location evidence="1">Cytoplasm</location>
    </subcellularLocation>
</comment>
<evidence type="ECO:0000256" key="5">
    <source>
        <dbReference type="ARBA" id="ARBA00022786"/>
    </source>
</evidence>
<organism evidence="9 10">
    <name type="scientific">Mesocestoides corti</name>
    <name type="common">Flatworm</name>
    <dbReference type="NCBI Taxonomy" id="53468"/>
    <lineage>
        <taxon>Eukaryota</taxon>
        <taxon>Metazoa</taxon>
        <taxon>Spiralia</taxon>
        <taxon>Lophotrochozoa</taxon>
        <taxon>Platyhelminthes</taxon>
        <taxon>Cestoda</taxon>
        <taxon>Eucestoda</taxon>
        <taxon>Cyclophyllidea</taxon>
        <taxon>Mesocestoididae</taxon>
        <taxon>Mesocestoides</taxon>
    </lineage>
</organism>
<dbReference type="InterPro" id="IPR051709">
    <property type="entry name" value="Ub-ligase/GTPase-reg"/>
</dbReference>
<dbReference type="SMART" id="SM00119">
    <property type="entry name" value="HECTc"/>
    <property type="match status" value="1"/>
</dbReference>
<dbReference type="PROSITE" id="PS50012">
    <property type="entry name" value="RCC1_3"/>
    <property type="match status" value="7"/>
</dbReference>
<evidence type="ECO:0000313" key="9">
    <source>
        <dbReference type="EMBL" id="VDD81400.1"/>
    </source>
</evidence>
<dbReference type="EMBL" id="UXSR01005360">
    <property type="protein sequence ID" value="VDD81400.1"/>
    <property type="molecule type" value="Genomic_DNA"/>
</dbReference>
<feature type="repeat" description="RCC1" evidence="7">
    <location>
        <begin position="215"/>
        <end position="282"/>
    </location>
</feature>
<feature type="repeat" description="RCC1" evidence="7">
    <location>
        <begin position="340"/>
        <end position="402"/>
    </location>
</feature>
<keyword evidence="5 6" id="KW-0833">Ubl conjugation pathway</keyword>
<dbReference type="FunFam" id="3.30.2410.10:FF:000003">
    <property type="entry name" value="probable E3 ubiquitin-protein ligase HERC4 isoform X1"/>
    <property type="match status" value="1"/>
</dbReference>
<feature type="repeat" description="RCC1" evidence="7">
    <location>
        <begin position="3"/>
        <end position="61"/>
    </location>
</feature>
<evidence type="ECO:0000256" key="7">
    <source>
        <dbReference type="PROSITE-ProRule" id="PRU00235"/>
    </source>
</evidence>
<dbReference type="Gene3D" id="3.90.1750.10">
    <property type="entry name" value="Hect, E3 ligase catalytic domains"/>
    <property type="match status" value="1"/>
</dbReference>
<gene>
    <name evidence="9" type="ORF">MCOS_LOCUS7403</name>
</gene>
<dbReference type="OrthoDB" id="8068875at2759"/>
<keyword evidence="10" id="KW-1185">Reference proteome</keyword>
<dbReference type="Pfam" id="PF00415">
    <property type="entry name" value="RCC1"/>
    <property type="match status" value="1"/>
</dbReference>
<name>A0A0R3UIW3_MESCO</name>
<evidence type="ECO:0000256" key="4">
    <source>
        <dbReference type="ARBA" id="ARBA00022737"/>
    </source>
</evidence>
<dbReference type="InterPro" id="IPR058923">
    <property type="entry name" value="RCC1-like_dom"/>
</dbReference>
<dbReference type="STRING" id="53468.A0A0R3UIW3"/>
<keyword evidence="3" id="KW-0808">Transferase</keyword>
<evidence type="ECO:0000256" key="6">
    <source>
        <dbReference type="PROSITE-ProRule" id="PRU00104"/>
    </source>
</evidence>
<feature type="repeat" description="RCC1" evidence="7">
    <location>
        <begin position="283"/>
        <end position="335"/>
    </location>
</feature>
<dbReference type="SUPFAM" id="SSF56204">
    <property type="entry name" value="Hect, E3 ligase catalytic domain"/>
    <property type="match status" value="2"/>
</dbReference>
<dbReference type="InterPro" id="IPR000408">
    <property type="entry name" value="Reg_chr_condens"/>
</dbReference>
<evidence type="ECO:0000313" key="10">
    <source>
        <dbReference type="Proteomes" id="UP000267029"/>
    </source>
</evidence>
<dbReference type="Pfam" id="PF00632">
    <property type="entry name" value="HECT"/>
    <property type="match status" value="2"/>
</dbReference>
<feature type="active site" description="Glycyl thioester intermediate" evidence="6">
    <location>
        <position position="1297"/>
    </location>
</feature>
<dbReference type="PRINTS" id="PR00633">
    <property type="entry name" value="RCCNDNSATION"/>
</dbReference>
<dbReference type="Gene3D" id="2.130.10.30">
    <property type="entry name" value="Regulator of chromosome condensation 1/beta-lactamase-inhibitor protein II"/>
    <property type="match status" value="2"/>
</dbReference>
<accession>A0A0R3UIW3</accession>
<dbReference type="FunFam" id="3.30.2160.10:FF:000004">
    <property type="entry name" value="probable E3 ubiquitin-protein ligase HERC4 isoform X1"/>
    <property type="match status" value="1"/>
</dbReference>
<dbReference type="SUPFAM" id="SSF50985">
    <property type="entry name" value="RCC1/BLIP-II"/>
    <property type="match status" value="2"/>
</dbReference>
<dbReference type="InterPro" id="IPR035983">
    <property type="entry name" value="Hect_E3_ubiquitin_ligase"/>
</dbReference>
<dbReference type="PANTHER" id="PTHR45622">
    <property type="entry name" value="UBIQUITIN-PROTEIN LIGASE E3A-RELATED"/>
    <property type="match status" value="1"/>
</dbReference>
<dbReference type="PROSITE" id="PS50237">
    <property type="entry name" value="HECT"/>
    <property type="match status" value="1"/>
</dbReference>
<dbReference type="GO" id="GO:0004842">
    <property type="term" value="F:ubiquitin-protein transferase activity"/>
    <property type="evidence" value="ECO:0007669"/>
    <property type="project" value="InterPro"/>
</dbReference>
<feature type="repeat" description="RCC1" evidence="7">
    <location>
        <begin position="62"/>
        <end position="110"/>
    </location>
</feature>
<evidence type="ECO:0000256" key="2">
    <source>
        <dbReference type="ARBA" id="ARBA00022490"/>
    </source>
</evidence>
<dbReference type="PANTHER" id="PTHR45622:SF76">
    <property type="entry name" value="HECT AND RLD DOMAIN CONTAINING E3 UBIQUITIN LIGASE 4, ISOFORM C"/>
    <property type="match status" value="1"/>
</dbReference>
<sequence>MSTTLYGWGSCVEGQLGPISSDDSVTQVFQPSVVDWPPTGVGKKVIKMACGYQHTLALDADGLVYSCGSNEFGQLGHLKSPGKFCRVSGIQEQARDIAAGAYHSAAITTSGRVYMWGCNTNHQLGRDNVDETGVLLLDFNHGPIVQISLGLEHTIALTESSEIFAWGSNSHGQLGLGYCSQKPMATPQIIECLSGLPVRQLAAGANHNIIVTPSGSVYTWGSNSRGQLGLGVKATGTHEKCGENSSYCQTDEPTPQLMKSMKRQGVTFAACGEDHSALLTKDGGVFTFGGGRFGQLGNGGSTLSVAQPQRVMELMGETCLQLWCGRRHTVVLVANANSRPRILAFGSGVDGQLGLSNRDRALIPLTVKGPWSSQESSSSPAEAPLVICVFAGGDHCFAITHSSGVSILPGINYITEMVASADGVTMAPSFPTIAEVANSELEAQPYRPPHPPHHIIIIIIHVLAFNNWHKPQHLPSGEFCCRFWYPLPRCGLACPPPLDFRRWLSCNLGSICTFSEPLLRRYEAGLSPHPRLPCRRRSRKFSSADYSGDISEATYCLEAYSPQTAFRRLESAFGSIGCLASSLLVDCEGRSHYYISRADHGMDLDAAHELQEELFLLTPPDEARRLIRSLIEVISPPRHNFPDLECLRAFVFLSVSPLLETPSTDGPEKMDASSTSVIFENEEPVDWYPTVLAGFAPGFVLGFFCLAINRLDAVPSSVIETFDVTKFVDWLHQRYSREKTINSYTGQSVPPRRFRFWRSKSVPPKPQQNQDFSIFDYPFIFDMVCKAQMLAIEAKLSQHLAMQKASNDILGPQLTRLFGGIVQPYLFIEVSRCNLIADTLDHLANYSPAELKRPLKAGQQSSLFCVDGIVTTLLCRCLPLFVILCIKMILMAKRHAVADTTAYSPARYVSAIACFEGVIEQALRLAEAQGNAPAVEWSSNGSSLLVLEATEARMQEVREGKALLRGSTNQNAAIRFRGEEAIDDGGVVKEFFMLIMREILNPAYGMFKEYPESRMLWFNEINMETPEMFTMVGALCGLAIYNSIIVDLTFPTALFKKLLDEEPTLDDLKELDPVVANSLQQLLDYEEPDLEDTFALTFEVIVDNYGAVKHVPLIPSGGDVAVTQENKHKFVEKYVDYKFNRSCSSVFEAFKRGFFNVCSGYVIKMFQPSELHVSPFCVPVFVESASVVMLSELRQCALCSSPDETVDYESMVVGSEEINWQDLRKNTTYQGEYWDQHPVIQWFWEVLLDQCNLKEKKNFLRFLTGCDRVPMVGLSGIKITIQPNNSGDAFLPVAHTCHNILDLPKYSSKEILKEKFMQAIENTEGFGLV</sequence>
<reference evidence="9 10" key="1">
    <citation type="submission" date="2018-10" db="EMBL/GenBank/DDBJ databases">
        <authorList>
            <consortium name="Pathogen Informatics"/>
        </authorList>
    </citation>
    <scope>NUCLEOTIDE SEQUENCE [LARGE SCALE GENOMIC DNA]</scope>
</reference>
<protein>
    <recommendedName>
        <fullName evidence="8">HECT domain-containing protein</fullName>
    </recommendedName>
</protein>
<evidence type="ECO:0000256" key="1">
    <source>
        <dbReference type="ARBA" id="ARBA00004496"/>
    </source>
</evidence>
<evidence type="ECO:0000256" key="3">
    <source>
        <dbReference type="ARBA" id="ARBA00022679"/>
    </source>
</evidence>
<keyword evidence="4" id="KW-0677">Repeat</keyword>
<proteinExistence type="predicted"/>
<dbReference type="InterPro" id="IPR000569">
    <property type="entry name" value="HECT_dom"/>
</dbReference>
<dbReference type="PROSITE" id="PS00626">
    <property type="entry name" value="RCC1_2"/>
    <property type="match status" value="3"/>
</dbReference>
<dbReference type="Pfam" id="PF25390">
    <property type="entry name" value="WD40_RLD"/>
    <property type="match status" value="1"/>
</dbReference>
<feature type="domain" description="HECT" evidence="8">
    <location>
        <begin position="960"/>
        <end position="1329"/>
    </location>
</feature>
<dbReference type="CDD" id="cd00078">
    <property type="entry name" value="HECTc"/>
    <property type="match status" value="1"/>
</dbReference>
<dbReference type="InterPro" id="IPR009091">
    <property type="entry name" value="RCC1/BLIP-II"/>
</dbReference>
<evidence type="ECO:0000259" key="8">
    <source>
        <dbReference type="PROSITE" id="PS50237"/>
    </source>
</evidence>